<dbReference type="SUPFAM" id="SSF88659">
    <property type="entry name" value="Sigma3 and sigma4 domains of RNA polymerase sigma factors"/>
    <property type="match status" value="1"/>
</dbReference>
<dbReference type="PANTHER" id="PTHR43133:SF25">
    <property type="entry name" value="RNA POLYMERASE SIGMA FACTOR RFAY-RELATED"/>
    <property type="match status" value="1"/>
</dbReference>
<dbReference type="GO" id="GO:0006352">
    <property type="term" value="P:DNA-templated transcription initiation"/>
    <property type="evidence" value="ECO:0007669"/>
    <property type="project" value="InterPro"/>
</dbReference>
<dbReference type="SUPFAM" id="SSF88946">
    <property type="entry name" value="Sigma2 domain of RNA polymerase sigma factors"/>
    <property type="match status" value="1"/>
</dbReference>
<keyword evidence="4" id="KW-0804">Transcription</keyword>
<comment type="similarity">
    <text evidence="1">Belongs to the sigma-70 factor family. ECF subfamily.</text>
</comment>
<dbReference type="InterPro" id="IPR013324">
    <property type="entry name" value="RNA_pol_sigma_r3/r4-like"/>
</dbReference>
<dbReference type="Pfam" id="PF08281">
    <property type="entry name" value="Sigma70_r4_2"/>
    <property type="match status" value="1"/>
</dbReference>
<dbReference type="AlphaFoldDB" id="A0A3M2LVN6"/>
<dbReference type="OrthoDB" id="5518337at2"/>
<evidence type="ECO:0000256" key="2">
    <source>
        <dbReference type="ARBA" id="ARBA00023015"/>
    </source>
</evidence>
<feature type="domain" description="RNA polymerase sigma factor 70 region 4 type 2" evidence="6">
    <location>
        <begin position="152"/>
        <end position="203"/>
    </location>
</feature>
<dbReference type="InterPro" id="IPR036388">
    <property type="entry name" value="WH-like_DNA-bd_sf"/>
</dbReference>
<dbReference type="PANTHER" id="PTHR43133">
    <property type="entry name" value="RNA POLYMERASE ECF-TYPE SIGMA FACTO"/>
    <property type="match status" value="1"/>
</dbReference>
<dbReference type="RefSeq" id="WP_122196392.1">
    <property type="nucleotide sequence ID" value="NZ_JBHSKC010000038.1"/>
</dbReference>
<comment type="caution">
    <text evidence="7">The sequence shown here is derived from an EMBL/GenBank/DDBJ whole genome shotgun (WGS) entry which is preliminary data.</text>
</comment>
<evidence type="ECO:0000259" key="5">
    <source>
        <dbReference type="Pfam" id="PF04542"/>
    </source>
</evidence>
<dbReference type="InterPro" id="IPR013325">
    <property type="entry name" value="RNA_pol_sigma_r2"/>
</dbReference>
<proteinExistence type="inferred from homology"/>
<feature type="domain" description="RNA polymerase sigma-70 region 2" evidence="5">
    <location>
        <begin position="55"/>
        <end position="119"/>
    </location>
</feature>
<evidence type="ECO:0000313" key="7">
    <source>
        <dbReference type="EMBL" id="RMI41559.1"/>
    </source>
</evidence>
<dbReference type="NCBIfam" id="TIGR02937">
    <property type="entry name" value="sigma70-ECF"/>
    <property type="match status" value="1"/>
</dbReference>
<keyword evidence="3" id="KW-0731">Sigma factor</keyword>
<keyword evidence="2" id="KW-0805">Transcription regulation</keyword>
<evidence type="ECO:0000256" key="3">
    <source>
        <dbReference type="ARBA" id="ARBA00023082"/>
    </source>
</evidence>
<sequence length="223" mass="24509">MKEPPVAAPPHAPPQVVSDLLSDLASEAGSGLGRNDGAVIERSWREPERFGEIFDAYFAEIHRYVARRLDVDAADDIASETFHVAFRRRKTFEVSRDSARPWLYGIASNLVAKHRRAEVRKFRALGRLGDDGVVDGHDERVATRVSAERVRGRLARAIGDLSAAHREVLLLVVLAGLGYEEVAQALDVPYGTVCSRFNRARKKVREALGGVDPMLVQEGAVSG</sequence>
<protein>
    <submittedName>
        <fullName evidence="7">RNA polymerase sigma factor</fullName>
    </submittedName>
</protein>
<dbReference type="Gene3D" id="1.10.1740.10">
    <property type="match status" value="1"/>
</dbReference>
<organism evidence="7 8">
    <name type="scientific">Actinomadura harenae</name>
    <dbReference type="NCBI Taxonomy" id="2483351"/>
    <lineage>
        <taxon>Bacteria</taxon>
        <taxon>Bacillati</taxon>
        <taxon>Actinomycetota</taxon>
        <taxon>Actinomycetes</taxon>
        <taxon>Streptosporangiales</taxon>
        <taxon>Thermomonosporaceae</taxon>
        <taxon>Actinomadura</taxon>
    </lineage>
</organism>
<accession>A0A3M2LVN6</accession>
<gene>
    <name evidence="7" type="ORF">EBO15_22410</name>
</gene>
<name>A0A3M2LVN6_9ACTN</name>
<dbReference type="Gene3D" id="1.10.10.10">
    <property type="entry name" value="Winged helix-like DNA-binding domain superfamily/Winged helix DNA-binding domain"/>
    <property type="match status" value="1"/>
</dbReference>
<dbReference type="Proteomes" id="UP000282674">
    <property type="component" value="Unassembled WGS sequence"/>
</dbReference>
<dbReference type="InterPro" id="IPR007627">
    <property type="entry name" value="RNA_pol_sigma70_r2"/>
</dbReference>
<keyword evidence="8" id="KW-1185">Reference proteome</keyword>
<dbReference type="GO" id="GO:0016987">
    <property type="term" value="F:sigma factor activity"/>
    <property type="evidence" value="ECO:0007669"/>
    <property type="project" value="UniProtKB-KW"/>
</dbReference>
<evidence type="ECO:0000256" key="4">
    <source>
        <dbReference type="ARBA" id="ARBA00023163"/>
    </source>
</evidence>
<evidence type="ECO:0000313" key="8">
    <source>
        <dbReference type="Proteomes" id="UP000282674"/>
    </source>
</evidence>
<dbReference type="GO" id="GO:0003677">
    <property type="term" value="F:DNA binding"/>
    <property type="evidence" value="ECO:0007669"/>
    <property type="project" value="InterPro"/>
</dbReference>
<dbReference type="InterPro" id="IPR013249">
    <property type="entry name" value="RNA_pol_sigma70_r4_t2"/>
</dbReference>
<dbReference type="EMBL" id="RFFG01000041">
    <property type="protein sequence ID" value="RMI41559.1"/>
    <property type="molecule type" value="Genomic_DNA"/>
</dbReference>
<dbReference type="InterPro" id="IPR014284">
    <property type="entry name" value="RNA_pol_sigma-70_dom"/>
</dbReference>
<evidence type="ECO:0000259" key="6">
    <source>
        <dbReference type="Pfam" id="PF08281"/>
    </source>
</evidence>
<dbReference type="InterPro" id="IPR039425">
    <property type="entry name" value="RNA_pol_sigma-70-like"/>
</dbReference>
<reference evidence="7 8" key="1">
    <citation type="submission" date="2018-10" db="EMBL/GenBank/DDBJ databases">
        <title>Isolation from soil.</title>
        <authorList>
            <person name="Hu J."/>
        </authorList>
    </citation>
    <scope>NUCLEOTIDE SEQUENCE [LARGE SCALE GENOMIC DNA]</scope>
    <source>
        <strain evidence="7 8">NEAU-Ht49</strain>
    </source>
</reference>
<evidence type="ECO:0000256" key="1">
    <source>
        <dbReference type="ARBA" id="ARBA00010641"/>
    </source>
</evidence>
<dbReference type="Pfam" id="PF04542">
    <property type="entry name" value="Sigma70_r2"/>
    <property type="match status" value="1"/>
</dbReference>